<evidence type="ECO:0000259" key="3">
    <source>
        <dbReference type="SMART" id="SM00331"/>
    </source>
</evidence>
<protein>
    <submittedName>
        <fullName evidence="4">PP2C family protein-serine/threonine phosphatase</fullName>
        <ecNumber evidence="4">3.1.3.16</ecNumber>
    </submittedName>
</protein>
<evidence type="ECO:0000313" key="5">
    <source>
        <dbReference type="Proteomes" id="UP001596156"/>
    </source>
</evidence>
<accession>A0ABW0DG78</accession>
<gene>
    <name evidence="4" type="ORF">ACFPN6_29835</name>
</gene>
<dbReference type="Gene3D" id="3.60.40.10">
    <property type="entry name" value="PPM-type phosphatase domain"/>
    <property type="match status" value="1"/>
</dbReference>
<dbReference type="SMART" id="SM00331">
    <property type="entry name" value="PP2C_SIG"/>
    <property type="match status" value="1"/>
</dbReference>
<sequence>MSHARQQGRDHWRIRRYRRGAEHAASPPIRTLAHLAAGTPALALLIVCVIVLGDLLCGTGRIWLPLLATAPALAAATSKPCGVLGVGLLTALLGAAIGVRHAVPASALIVVLAALVAVTLAGTLASALRARRERVLEAVRSVAETAQHALLKPVPGTVGPFQVAVHYSAAAAEARIGGDLYALIPTPHGIRLIVGDVRGKGLPAVGTAALVLGVFREAAHDEPDLLDVVGRIERSLARNLGADDFVTAVVAGYPETGRLEVVNCGHAPPLLIRGSDVAAVDPVRPAPPLGLRALSGETPSLQVLSFDEGDQLLLYTDGVTEARDEGREFYPLAEGLARHLCDEPARTLTALHEELLTHVGGRLHDDAALLLLRKPAAVPEAARTESARAAAG</sequence>
<evidence type="ECO:0000313" key="4">
    <source>
        <dbReference type="EMBL" id="MFC5228697.1"/>
    </source>
</evidence>
<dbReference type="InterPro" id="IPR036457">
    <property type="entry name" value="PPM-type-like_dom_sf"/>
</dbReference>
<evidence type="ECO:0000256" key="2">
    <source>
        <dbReference type="SAM" id="Phobius"/>
    </source>
</evidence>
<reference evidence="5" key="1">
    <citation type="journal article" date="2019" name="Int. J. Syst. Evol. Microbiol.">
        <title>The Global Catalogue of Microorganisms (GCM) 10K type strain sequencing project: providing services to taxonomists for standard genome sequencing and annotation.</title>
        <authorList>
            <consortium name="The Broad Institute Genomics Platform"/>
            <consortium name="The Broad Institute Genome Sequencing Center for Infectious Disease"/>
            <person name="Wu L."/>
            <person name="Ma J."/>
        </authorList>
    </citation>
    <scope>NUCLEOTIDE SEQUENCE [LARGE SCALE GENOMIC DNA]</scope>
    <source>
        <strain evidence="5">CCM 8479</strain>
    </source>
</reference>
<dbReference type="GO" id="GO:0004722">
    <property type="term" value="F:protein serine/threonine phosphatase activity"/>
    <property type="evidence" value="ECO:0007669"/>
    <property type="project" value="UniProtKB-EC"/>
</dbReference>
<dbReference type="EMBL" id="JBHSKL010000044">
    <property type="protein sequence ID" value="MFC5228697.1"/>
    <property type="molecule type" value="Genomic_DNA"/>
</dbReference>
<feature type="transmembrane region" description="Helical" evidence="2">
    <location>
        <begin position="80"/>
        <end position="99"/>
    </location>
</feature>
<dbReference type="SUPFAM" id="SSF81606">
    <property type="entry name" value="PP2C-like"/>
    <property type="match status" value="1"/>
</dbReference>
<organism evidence="4 5">
    <name type="scientific">Streptomyces fimbriatus</name>
    <dbReference type="NCBI Taxonomy" id="68197"/>
    <lineage>
        <taxon>Bacteria</taxon>
        <taxon>Bacillati</taxon>
        <taxon>Actinomycetota</taxon>
        <taxon>Actinomycetes</taxon>
        <taxon>Kitasatosporales</taxon>
        <taxon>Streptomycetaceae</taxon>
        <taxon>Streptomyces</taxon>
    </lineage>
</organism>
<keyword evidence="2" id="KW-0812">Transmembrane</keyword>
<dbReference type="EC" id="3.1.3.16" evidence="4"/>
<dbReference type="Pfam" id="PF07228">
    <property type="entry name" value="SpoIIE"/>
    <property type="match status" value="1"/>
</dbReference>
<comment type="caution">
    <text evidence="4">The sequence shown here is derived from an EMBL/GenBank/DDBJ whole genome shotgun (WGS) entry which is preliminary data.</text>
</comment>
<feature type="domain" description="PPM-type phosphatase" evidence="3">
    <location>
        <begin position="161"/>
        <end position="374"/>
    </location>
</feature>
<dbReference type="PANTHER" id="PTHR43156:SF2">
    <property type="entry name" value="STAGE II SPORULATION PROTEIN E"/>
    <property type="match status" value="1"/>
</dbReference>
<dbReference type="Proteomes" id="UP001596156">
    <property type="component" value="Unassembled WGS sequence"/>
</dbReference>
<feature type="transmembrane region" description="Helical" evidence="2">
    <location>
        <begin position="41"/>
        <end position="68"/>
    </location>
</feature>
<dbReference type="InterPro" id="IPR052016">
    <property type="entry name" value="Bact_Sigma-Reg"/>
</dbReference>
<proteinExistence type="predicted"/>
<keyword evidence="1 4" id="KW-0378">Hydrolase</keyword>
<dbReference type="PANTHER" id="PTHR43156">
    <property type="entry name" value="STAGE II SPORULATION PROTEIN E-RELATED"/>
    <property type="match status" value="1"/>
</dbReference>
<feature type="transmembrane region" description="Helical" evidence="2">
    <location>
        <begin position="105"/>
        <end position="128"/>
    </location>
</feature>
<keyword evidence="2" id="KW-0472">Membrane</keyword>
<name>A0ABW0DG78_STRFI</name>
<dbReference type="RefSeq" id="WP_381573634.1">
    <property type="nucleotide sequence ID" value="NZ_BAAASS010000005.1"/>
</dbReference>
<dbReference type="InterPro" id="IPR001932">
    <property type="entry name" value="PPM-type_phosphatase-like_dom"/>
</dbReference>
<keyword evidence="2" id="KW-1133">Transmembrane helix</keyword>
<evidence type="ECO:0000256" key="1">
    <source>
        <dbReference type="ARBA" id="ARBA00022801"/>
    </source>
</evidence>
<keyword evidence="5" id="KW-1185">Reference proteome</keyword>